<dbReference type="SUPFAM" id="SSF56436">
    <property type="entry name" value="C-type lectin-like"/>
    <property type="match status" value="1"/>
</dbReference>
<evidence type="ECO:0000313" key="2">
    <source>
        <dbReference type="EMBL" id="GAA4972899.1"/>
    </source>
</evidence>
<dbReference type="InterPro" id="IPR016187">
    <property type="entry name" value="CTDL_fold"/>
</dbReference>
<dbReference type="InterPro" id="IPR005532">
    <property type="entry name" value="SUMF_dom"/>
</dbReference>
<evidence type="ECO:0000259" key="1">
    <source>
        <dbReference type="Pfam" id="PF03781"/>
    </source>
</evidence>
<reference evidence="3" key="1">
    <citation type="journal article" date="2019" name="Int. J. Syst. Evol. Microbiol.">
        <title>The Global Catalogue of Microorganisms (GCM) 10K type strain sequencing project: providing services to taxonomists for standard genome sequencing and annotation.</title>
        <authorList>
            <consortium name="The Broad Institute Genomics Platform"/>
            <consortium name="The Broad Institute Genome Sequencing Center for Infectious Disease"/>
            <person name="Wu L."/>
            <person name="Ma J."/>
        </authorList>
    </citation>
    <scope>NUCLEOTIDE SEQUENCE [LARGE SCALE GENOMIC DNA]</scope>
    <source>
        <strain evidence="3">JCM 18287</strain>
    </source>
</reference>
<dbReference type="Pfam" id="PF03781">
    <property type="entry name" value="FGE-sulfatase"/>
    <property type="match status" value="1"/>
</dbReference>
<dbReference type="RefSeq" id="WP_425550289.1">
    <property type="nucleotide sequence ID" value="NZ_BAABJK010000007.1"/>
</dbReference>
<dbReference type="InterPro" id="IPR042095">
    <property type="entry name" value="SUMF_sf"/>
</dbReference>
<gene>
    <name evidence="2" type="ORF">GCM10023315_24090</name>
</gene>
<dbReference type="PANTHER" id="PTHR23150:SF19">
    <property type="entry name" value="FORMYLGLYCINE-GENERATING ENZYME"/>
    <property type="match status" value="1"/>
</dbReference>
<accession>A0ABP9HKT6</accession>
<name>A0ABP9HKT6_9FLAO</name>
<dbReference type="Gene3D" id="3.90.1580.10">
    <property type="entry name" value="paralog of FGE (formylglycine-generating enzyme)"/>
    <property type="match status" value="1"/>
</dbReference>
<dbReference type="Proteomes" id="UP001501692">
    <property type="component" value="Unassembled WGS sequence"/>
</dbReference>
<dbReference type="PROSITE" id="PS51257">
    <property type="entry name" value="PROKAR_LIPOPROTEIN"/>
    <property type="match status" value="1"/>
</dbReference>
<dbReference type="PANTHER" id="PTHR23150">
    <property type="entry name" value="SULFATASE MODIFYING FACTOR 1, 2"/>
    <property type="match status" value="1"/>
</dbReference>
<keyword evidence="3" id="KW-1185">Reference proteome</keyword>
<dbReference type="EMBL" id="BAABJK010000007">
    <property type="protein sequence ID" value="GAA4972899.1"/>
    <property type="molecule type" value="Genomic_DNA"/>
</dbReference>
<evidence type="ECO:0000313" key="3">
    <source>
        <dbReference type="Proteomes" id="UP001501692"/>
    </source>
</evidence>
<proteinExistence type="predicted"/>
<protein>
    <submittedName>
        <fullName evidence="2">Formylglycine-generating enzyme family protein</fullName>
    </submittedName>
</protein>
<organism evidence="2 3">
    <name type="scientific">Algibacter aquimarinus</name>
    <dbReference type="NCBI Taxonomy" id="1136748"/>
    <lineage>
        <taxon>Bacteria</taxon>
        <taxon>Pseudomonadati</taxon>
        <taxon>Bacteroidota</taxon>
        <taxon>Flavobacteriia</taxon>
        <taxon>Flavobacteriales</taxon>
        <taxon>Flavobacteriaceae</taxon>
        <taxon>Algibacter</taxon>
    </lineage>
</organism>
<dbReference type="InterPro" id="IPR051043">
    <property type="entry name" value="Sulfatase_Mod_Factor_Kinase"/>
</dbReference>
<sequence length="380" mass="43348">MRMNNINLFTTLLLVFALVFSCKDNNEKTEIEEKQNTEVLDKTINSNTYTSEVKDSLIANPPSGMIWIPAGSFLQGAVPQDKEAMGHEKPQHPVSVDGFFMDITEVTNGDFKKFVKETGYITTAEREIDWEEMKKQLPEGTPKPHDSILQPGSLMFKKTETTVPNLYDFSQWWRWTIGANWRHPNGKDSTIEGKDDYPVVHISFEDAVAYCKWAGRRLPTEAEWEYAARGNQKNTVYLWGDDRSQLSKWVNSWEGEFPVTNTLQDGYERTAPVKTYPPNTFGLYEMAGNVWEFTKDWYNLNYYKELADTGEAVINPKGADKAYNPNNPYLQEVIIKGGSFLCSDSYCASYRVSSRMGTSKDSSSEHIGFRTVATPEMLLK</sequence>
<feature type="domain" description="Sulfatase-modifying factor enzyme-like" evidence="1">
    <location>
        <begin position="63"/>
        <end position="372"/>
    </location>
</feature>
<comment type="caution">
    <text evidence="2">The sequence shown here is derived from an EMBL/GenBank/DDBJ whole genome shotgun (WGS) entry which is preliminary data.</text>
</comment>